<comment type="caution">
    <text evidence="2">The sequence shown here is derived from an EMBL/GenBank/DDBJ whole genome shotgun (WGS) entry which is preliminary data.</text>
</comment>
<evidence type="ECO:0000256" key="1">
    <source>
        <dbReference type="SAM" id="SignalP"/>
    </source>
</evidence>
<evidence type="ECO:0000313" key="3">
    <source>
        <dbReference type="Proteomes" id="UP000193922"/>
    </source>
</evidence>
<keyword evidence="1" id="KW-0732">Signal</keyword>
<organism evidence="2 3">
    <name type="scientific">Linderina pennispora</name>
    <dbReference type="NCBI Taxonomy" id="61395"/>
    <lineage>
        <taxon>Eukaryota</taxon>
        <taxon>Fungi</taxon>
        <taxon>Fungi incertae sedis</taxon>
        <taxon>Zoopagomycota</taxon>
        <taxon>Kickxellomycotina</taxon>
        <taxon>Kickxellomycetes</taxon>
        <taxon>Kickxellales</taxon>
        <taxon>Kickxellaceae</taxon>
        <taxon>Linderina</taxon>
    </lineage>
</organism>
<name>A0A1Y1WGP1_9FUNG</name>
<dbReference type="OrthoDB" id="5567707at2759"/>
<feature type="chain" id="PRO_5012553422" evidence="1">
    <location>
        <begin position="18"/>
        <end position="92"/>
    </location>
</feature>
<proteinExistence type="predicted"/>
<dbReference type="AlphaFoldDB" id="A0A1Y1WGP1"/>
<dbReference type="RefSeq" id="XP_040746019.1">
    <property type="nucleotide sequence ID" value="XM_040886423.1"/>
</dbReference>
<protein>
    <submittedName>
        <fullName evidence="2">Uncharacterized protein</fullName>
    </submittedName>
</protein>
<keyword evidence="3" id="KW-1185">Reference proteome</keyword>
<sequence>MKLSVAFASTLLASAYAHYSCTVDEALNRLINNNTTDIMAAQFLKSLETGAAKWQVDVAKVPAEAVAADIISRYRLLRTTLPWFLASQLPPI</sequence>
<dbReference type="Proteomes" id="UP000193922">
    <property type="component" value="Unassembled WGS sequence"/>
</dbReference>
<feature type="signal peptide" evidence="1">
    <location>
        <begin position="1"/>
        <end position="17"/>
    </location>
</feature>
<gene>
    <name evidence="2" type="ORF">DL89DRAFT_264889</name>
</gene>
<reference evidence="2 3" key="1">
    <citation type="submission" date="2016-07" db="EMBL/GenBank/DDBJ databases">
        <title>Pervasive Adenine N6-methylation of Active Genes in Fungi.</title>
        <authorList>
            <consortium name="DOE Joint Genome Institute"/>
            <person name="Mondo S.J."/>
            <person name="Dannebaum R.O."/>
            <person name="Kuo R.C."/>
            <person name="Labutti K."/>
            <person name="Haridas S."/>
            <person name="Kuo A."/>
            <person name="Salamov A."/>
            <person name="Ahrendt S.R."/>
            <person name="Lipzen A."/>
            <person name="Sullivan W."/>
            <person name="Andreopoulos W.B."/>
            <person name="Clum A."/>
            <person name="Lindquist E."/>
            <person name="Daum C."/>
            <person name="Ramamoorthy G.K."/>
            <person name="Gryganskyi A."/>
            <person name="Culley D."/>
            <person name="Magnuson J.K."/>
            <person name="James T.Y."/>
            <person name="O'Malley M.A."/>
            <person name="Stajich J.E."/>
            <person name="Spatafora J.W."/>
            <person name="Visel A."/>
            <person name="Grigoriev I.V."/>
        </authorList>
    </citation>
    <scope>NUCLEOTIDE SEQUENCE [LARGE SCALE GENOMIC DNA]</scope>
    <source>
        <strain evidence="2 3">ATCC 12442</strain>
    </source>
</reference>
<evidence type="ECO:0000313" key="2">
    <source>
        <dbReference type="EMBL" id="ORX72679.1"/>
    </source>
</evidence>
<accession>A0A1Y1WGP1</accession>
<dbReference type="GeneID" id="63803071"/>
<dbReference type="EMBL" id="MCFD01000002">
    <property type="protein sequence ID" value="ORX72679.1"/>
    <property type="molecule type" value="Genomic_DNA"/>
</dbReference>